<dbReference type="KEGG" id="efe:EFER_2018"/>
<name>B7LTW6_ESCF3</name>
<dbReference type="NCBIfam" id="TIGR04493">
    <property type="entry name" value="microcomp_PduM"/>
    <property type="match status" value="1"/>
</dbReference>
<keyword evidence="2" id="KW-1185">Reference proteome</keyword>
<dbReference type="EMBL" id="CU928158">
    <property type="protein sequence ID" value="CAQ89523.1"/>
    <property type="molecule type" value="Genomic_DNA"/>
</dbReference>
<protein>
    <recommendedName>
        <fullName evidence="3">Microcompartment protein PduM</fullName>
    </recommendedName>
</protein>
<dbReference type="Proteomes" id="UP000000745">
    <property type="component" value="Chromosome"/>
</dbReference>
<dbReference type="NCBIfam" id="NF011957">
    <property type="entry name" value="PRK15428.1"/>
    <property type="match status" value="1"/>
</dbReference>
<reference evidence="2" key="1">
    <citation type="journal article" date="2009" name="PLoS Genet.">
        <title>Organised genome dynamics in the Escherichia coli species results in highly diverse adaptive paths.</title>
        <authorList>
            <person name="Touchon M."/>
            <person name="Hoede C."/>
            <person name="Tenaillon O."/>
            <person name="Barbe V."/>
            <person name="Baeriswyl S."/>
            <person name="Bidet P."/>
            <person name="Bingen E."/>
            <person name="Bonacorsi S."/>
            <person name="Bouchier C."/>
            <person name="Bouvet O."/>
            <person name="Calteau A."/>
            <person name="Chiapello H."/>
            <person name="Clermont O."/>
            <person name="Cruveiller S."/>
            <person name="Danchin A."/>
            <person name="Diard M."/>
            <person name="Dossat C."/>
            <person name="Karoui M.E."/>
            <person name="Frapy E."/>
            <person name="Garry L."/>
            <person name="Ghigo J.M."/>
            <person name="Gilles A.M."/>
            <person name="Johnson J."/>
            <person name="Le Bouguenec C."/>
            <person name="Lescat M."/>
            <person name="Mangenot S."/>
            <person name="Martinez-Jehanne V."/>
            <person name="Matic I."/>
            <person name="Nassif X."/>
            <person name="Oztas S."/>
            <person name="Petit M.A."/>
            <person name="Pichon C."/>
            <person name="Rouy Z."/>
            <person name="Ruf C.S."/>
            <person name="Schneider D."/>
            <person name="Tourret J."/>
            <person name="Vacherie B."/>
            <person name="Vallenet D."/>
            <person name="Medigue C."/>
            <person name="Rocha E.P.C."/>
            <person name="Denamur E."/>
        </authorList>
    </citation>
    <scope>NUCLEOTIDE SEQUENCE [LARGE SCALE GENOMIC DNA]</scope>
    <source>
        <strain evidence="2">ATCC 35469 / DSM 13698 / BCRC 15582 / CCUG 18766 / IAM 14443 / JCM 21226 / LMG 7866 / NBRC 102419 / NCTC 12128 / CDC 0568-73</strain>
    </source>
</reference>
<evidence type="ECO:0008006" key="3">
    <source>
        <dbReference type="Google" id="ProtNLM"/>
    </source>
</evidence>
<accession>B7LTW6</accession>
<organism evidence="1 2">
    <name type="scientific">Escherichia fergusonii (strain ATCC 35469 / DSM 13698 / CCUG 18766 / IAM 14443 / JCM 21226 / LMG 7866 / NBRC 102419 / NCTC 12128 / CDC 0568-73)</name>
    <dbReference type="NCBI Taxonomy" id="585054"/>
    <lineage>
        <taxon>Bacteria</taxon>
        <taxon>Pseudomonadati</taxon>
        <taxon>Pseudomonadota</taxon>
        <taxon>Gammaproteobacteria</taxon>
        <taxon>Enterobacterales</taxon>
        <taxon>Enterobacteriaceae</taxon>
        <taxon>Escherichia</taxon>
    </lineage>
</organism>
<dbReference type="HOGENOM" id="CLU_137852_0_0_6"/>
<dbReference type="GO" id="GO:0005198">
    <property type="term" value="F:structural molecule activity"/>
    <property type="evidence" value="ECO:0007669"/>
    <property type="project" value="InterPro"/>
</dbReference>
<evidence type="ECO:0000313" key="2">
    <source>
        <dbReference type="Proteomes" id="UP000000745"/>
    </source>
</evidence>
<evidence type="ECO:0000313" key="1">
    <source>
        <dbReference type="EMBL" id="CAQ89523.1"/>
    </source>
</evidence>
<dbReference type="Pfam" id="PF15953">
    <property type="entry name" value="PDU_like"/>
    <property type="match status" value="1"/>
</dbReference>
<gene>
    <name evidence="1" type="ordered locus">EFER_2018</name>
</gene>
<sequence length="171" mass="19085">MRHVGQQIMNSELLAKIVDEVVARLQRRATSVAMLSVAQLREANQRTLFCQYSALHIVQMDMPLLKQIAQCDCSDIAASIIHNALAIGVRVGISLRQELLMFLPIRQLSALPVELHNEYGQHVVLHPSKLLSYTDVLKSGGEIVVLRQKCLVTALAREAAEARNIQLIKQE</sequence>
<dbReference type="InterPro" id="IPR030992">
    <property type="entry name" value="PduM"/>
</dbReference>
<proteinExistence type="predicted"/>
<dbReference type="AlphaFoldDB" id="B7LTW6"/>